<name>A0A427Y9Z4_9TREE</name>
<feature type="region of interest" description="Disordered" evidence="1">
    <location>
        <begin position="1"/>
        <end position="20"/>
    </location>
</feature>
<evidence type="ECO:0000313" key="2">
    <source>
        <dbReference type="EMBL" id="RSH87980.1"/>
    </source>
</evidence>
<dbReference type="GeneID" id="39585046"/>
<keyword evidence="3" id="KW-1185">Reference proteome</keyword>
<dbReference type="Proteomes" id="UP000279236">
    <property type="component" value="Unassembled WGS sequence"/>
</dbReference>
<reference evidence="2 3" key="1">
    <citation type="submission" date="2018-11" db="EMBL/GenBank/DDBJ databases">
        <title>Genome sequence of Apiotrichum porosum DSM 27194.</title>
        <authorList>
            <person name="Aliyu H."/>
            <person name="Gorte O."/>
            <person name="Ochsenreither K."/>
        </authorList>
    </citation>
    <scope>NUCLEOTIDE SEQUENCE [LARGE SCALE GENOMIC DNA]</scope>
    <source>
        <strain evidence="2 3">DSM 27194</strain>
    </source>
</reference>
<evidence type="ECO:0000313" key="3">
    <source>
        <dbReference type="Proteomes" id="UP000279236"/>
    </source>
</evidence>
<organism evidence="2 3">
    <name type="scientific">Apiotrichum porosum</name>
    <dbReference type="NCBI Taxonomy" id="105984"/>
    <lineage>
        <taxon>Eukaryota</taxon>
        <taxon>Fungi</taxon>
        <taxon>Dikarya</taxon>
        <taxon>Basidiomycota</taxon>
        <taxon>Agaricomycotina</taxon>
        <taxon>Tremellomycetes</taxon>
        <taxon>Trichosporonales</taxon>
        <taxon>Trichosporonaceae</taxon>
        <taxon>Apiotrichum</taxon>
    </lineage>
</organism>
<protein>
    <submittedName>
        <fullName evidence="2">Uncharacterized protein</fullName>
    </submittedName>
</protein>
<sequence length="121" mass="12723">MGIKHLFGGSKSPKPSPDDVFAQYDLPPVGYIAKLEQATARLENATTSEEAIAIVRAYIQPKVEEKGMQPLVALDSLDSEVPEWRSEIQIVREAFGLNRGGKKGGWGSGAVGGLGVSAGGA</sequence>
<comment type="caution">
    <text evidence="2">The sequence shown here is derived from an EMBL/GenBank/DDBJ whole genome shotgun (WGS) entry which is preliminary data.</text>
</comment>
<proteinExistence type="predicted"/>
<dbReference type="AlphaFoldDB" id="A0A427Y9Z4"/>
<accession>A0A427Y9Z4</accession>
<evidence type="ECO:0000256" key="1">
    <source>
        <dbReference type="SAM" id="MobiDB-lite"/>
    </source>
</evidence>
<dbReference type="RefSeq" id="XP_028480188.1">
    <property type="nucleotide sequence ID" value="XM_028616331.1"/>
</dbReference>
<gene>
    <name evidence="2" type="ORF">EHS24_000503</name>
</gene>
<dbReference type="EMBL" id="RSCE01000001">
    <property type="protein sequence ID" value="RSH87980.1"/>
    <property type="molecule type" value="Genomic_DNA"/>
</dbReference>